<dbReference type="Pfam" id="PF02752">
    <property type="entry name" value="Arrestin_C"/>
    <property type="match status" value="1"/>
</dbReference>
<feature type="domain" description="Arrestin C-terminal-like" evidence="3">
    <location>
        <begin position="167"/>
        <end position="298"/>
    </location>
</feature>
<keyword evidence="5" id="KW-1185">Reference proteome</keyword>
<organism evidence="4 5">
    <name type="scientific">Eumeta variegata</name>
    <name type="common">Bagworm moth</name>
    <name type="synonym">Eumeta japonica</name>
    <dbReference type="NCBI Taxonomy" id="151549"/>
    <lineage>
        <taxon>Eukaryota</taxon>
        <taxon>Metazoa</taxon>
        <taxon>Ecdysozoa</taxon>
        <taxon>Arthropoda</taxon>
        <taxon>Hexapoda</taxon>
        <taxon>Insecta</taxon>
        <taxon>Pterygota</taxon>
        <taxon>Neoptera</taxon>
        <taxon>Endopterygota</taxon>
        <taxon>Lepidoptera</taxon>
        <taxon>Glossata</taxon>
        <taxon>Ditrysia</taxon>
        <taxon>Tineoidea</taxon>
        <taxon>Psychidae</taxon>
        <taxon>Oiketicinae</taxon>
        <taxon>Eumeta</taxon>
    </lineage>
</organism>
<dbReference type="PANTHER" id="PTHR11188:SF17">
    <property type="entry name" value="FI21816P1"/>
    <property type="match status" value="1"/>
</dbReference>
<evidence type="ECO:0000313" key="5">
    <source>
        <dbReference type="Proteomes" id="UP000299102"/>
    </source>
</evidence>
<gene>
    <name evidence="4" type="primary">Arrdc2</name>
    <name evidence="4" type="ORF">EVAR_31369_1</name>
</gene>
<dbReference type="STRING" id="151549.A0A4C1X8H6"/>
<dbReference type="GO" id="GO:0015031">
    <property type="term" value="P:protein transport"/>
    <property type="evidence" value="ECO:0007669"/>
    <property type="project" value="TreeGrafter"/>
</dbReference>
<protein>
    <submittedName>
        <fullName evidence="4">Arrestin domain-containing protein 2</fullName>
    </submittedName>
</protein>
<dbReference type="SMART" id="SM01017">
    <property type="entry name" value="Arrestin_C"/>
    <property type="match status" value="1"/>
</dbReference>
<dbReference type="InterPro" id="IPR011022">
    <property type="entry name" value="Arrestin_C-like"/>
</dbReference>
<evidence type="ECO:0000256" key="2">
    <source>
        <dbReference type="ARBA" id="ARBA00022606"/>
    </source>
</evidence>
<proteinExistence type="inferred from homology"/>
<reference evidence="4 5" key="1">
    <citation type="journal article" date="2019" name="Commun. Biol.">
        <title>The bagworm genome reveals a unique fibroin gene that provides high tensile strength.</title>
        <authorList>
            <person name="Kono N."/>
            <person name="Nakamura H."/>
            <person name="Ohtoshi R."/>
            <person name="Tomita M."/>
            <person name="Numata K."/>
            <person name="Arakawa K."/>
        </authorList>
    </citation>
    <scope>NUCLEOTIDE SEQUENCE [LARGE SCALE GENOMIC DNA]</scope>
</reference>
<evidence type="ECO:0000256" key="1">
    <source>
        <dbReference type="ARBA" id="ARBA00005298"/>
    </source>
</evidence>
<accession>A0A4C1X8H6</accession>
<dbReference type="SUPFAM" id="SSF81296">
    <property type="entry name" value="E set domains"/>
    <property type="match status" value="2"/>
</dbReference>
<dbReference type="PANTHER" id="PTHR11188">
    <property type="entry name" value="ARRESTIN DOMAIN CONTAINING PROTEIN"/>
    <property type="match status" value="1"/>
</dbReference>
<dbReference type="Proteomes" id="UP000299102">
    <property type="component" value="Unassembled WGS sequence"/>
</dbReference>
<comment type="similarity">
    <text evidence="1">Belongs to the arrestin family.</text>
</comment>
<keyword evidence="2" id="KW-0716">Sensory transduction</keyword>
<dbReference type="InterPro" id="IPR011021">
    <property type="entry name" value="Arrestin-like_N"/>
</dbReference>
<evidence type="ECO:0000313" key="4">
    <source>
        <dbReference type="EMBL" id="GBP60108.1"/>
    </source>
</evidence>
<dbReference type="AlphaFoldDB" id="A0A4C1X8H6"/>
<dbReference type="Gene3D" id="2.60.40.640">
    <property type="match status" value="2"/>
</dbReference>
<dbReference type="InterPro" id="IPR014752">
    <property type="entry name" value="Arrestin-like_C"/>
</dbReference>
<dbReference type="GO" id="GO:0005737">
    <property type="term" value="C:cytoplasm"/>
    <property type="evidence" value="ECO:0007669"/>
    <property type="project" value="TreeGrafter"/>
</dbReference>
<comment type="caution">
    <text evidence="4">The sequence shown here is derived from an EMBL/GenBank/DDBJ whole genome shotgun (WGS) entry which is preliminary data.</text>
</comment>
<evidence type="ECO:0000259" key="3">
    <source>
        <dbReference type="SMART" id="SM01017"/>
    </source>
</evidence>
<dbReference type="EMBL" id="BGZK01000779">
    <property type="protein sequence ID" value="GBP60108.1"/>
    <property type="molecule type" value="Genomic_DNA"/>
</dbReference>
<name>A0A4C1X8H6_EUMVA</name>
<dbReference type="InterPro" id="IPR014756">
    <property type="entry name" value="Ig_E-set"/>
</dbReference>
<dbReference type="Pfam" id="PF00339">
    <property type="entry name" value="Arrestin_N"/>
    <property type="match status" value="1"/>
</dbReference>
<dbReference type="InterPro" id="IPR050357">
    <property type="entry name" value="Arrestin_domain-protein"/>
</dbReference>
<sequence length="353" mass="40055">MGVLCQIHLAKPAGGVYKPGSAVNGVVKYTITEDTHYKDITVCLRGEGYCSWSEGTGDSKSTFYGYEEYVNVANSLLENKTEDGVLVEAGVYDRPFRFEIPRNAPPSYNDYDCTIVYFVKLTFEKKGLFKFAKIFRTEIPVANFVTATLPREPMVYGAHKTLISLSGKSHVNMKAIVKKSTLQPGETAELDIEVANESGTKISAIETQLVQEVTYMSDCGNTYSHFVPVKRANHDTEPVKERHTANLNSRIRIPEGHSSIQNSKVLMREYKLRVKAKLPFPYTNLILDIPVEIGDFELKQDDDDMESKPRYNLELLCHDAPPSYWKVMQEDKEVEHKIKKYHMNGDVYQDLEL</sequence>
<dbReference type="OrthoDB" id="2333384at2759"/>